<evidence type="ECO:0000313" key="13">
    <source>
        <dbReference type="EMBL" id="GAA6167940.1"/>
    </source>
</evidence>
<dbReference type="EMBL" id="BAABWN010000005">
    <property type="protein sequence ID" value="GAA6167940.1"/>
    <property type="molecule type" value="Genomic_DNA"/>
</dbReference>
<evidence type="ECO:0000256" key="10">
    <source>
        <dbReference type="RuleBase" id="RU362123"/>
    </source>
</evidence>
<dbReference type="Proteomes" id="UP001465153">
    <property type="component" value="Unassembled WGS sequence"/>
</dbReference>
<keyword evidence="6 10" id="KW-0812">Transmembrane</keyword>
<comment type="function">
    <text evidence="10">Interacts with outer membrane receptor proteins that carry out high-affinity binding and energy dependent uptake into the periplasmic space of specific substrates. It could act to transduce energy from the cytoplasmic membrane to specific energy-requiring processes in the outer membrane, resulting in the release into the periplasm of ligands bound by these outer membrane proteins.</text>
</comment>
<evidence type="ECO:0000256" key="8">
    <source>
        <dbReference type="ARBA" id="ARBA00022989"/>
    </source>
</evidence>
<keyword evidence="10" id="KW-0735">Signal-anchor</keyword>
<evidence type="ECO:0000256" key="2">
    <source>
        <dbReference type="ARBA" id="ARBA00006555"/>
    </source>
</evidence>
<keyword evidence="7 10" id="KW-0653">Protein transport</keyword>
<dbReference type="InterPro" id="IPR051045">
    <property type="entry name" value="TonB-dependent_transducer"/>
</dbReference>
<comment type="subcellular location">
    <subcellularLocation>
        <location evidence="1 10">Cell inner membrane</location>
        <topology evidence="1 10">Single-pass membrane protein</topology>
        <orientation evidence="1 10">Periplasmic side</orientation>
    </subcellularLocation>
</comment>
<dbReference type="PANTHER" id="PTHR33446">
    <property type="entry name" value="PROTEIN TONB-RELATED"/>
    <property type="match status" value="1"/>
</dbReference>
<dbReference type="SUPFAM" id="SSF74653">
    <property type="entry name" value="TolA/TonB C-terminal domain"/>
    <property type="match status" value="1"/>
</dbReference>
<sequence>MKQLEKWVLLTLLYQQREVKPIMPIRLILAGVLAVAVTGGLFALMTFLIHTDGKAPEEGEETRIVDITMPETTVEARYETPKPDKPEEPEQPPPDLPDVEVDTPDIDVGNLSVGAPVAQADLNVKGLGGFSGDGEYLPIVKVQPVYPRRALQRGIEGYVIVEFTVTKSGQVRDPVVVESDPPKIFDRAAVNAALKFKYKPRVVDGNPIEVPGVQNKITFAIAK</sequence>
<dbReference type="InterPro" id="IPR003538">
    <property type="entry name" value="TonB"/>
</dbReference>
<feature type="transmembrane region" description="Helical" evidence="10">
    <location>
        <begin position="27"/>
        <end position="49"/>
    </location>
</feature>
<keyword evidence="14" id="KW-1185">Reference proteome</keyword>
<dbReference type="PROSITE" id="PS52015">
    <property type="entry name" value="TONB_CTD"/>
    <property type="match status" value="1"/>
</dbReference>
<keyword evidence="9 10" id="KW-0472">Membrane</keyword>
<evidence type="ECO:0000256" key="7">
    <source>
        <dbReference type="ARBA" id="ARBA00022927"/>
    </source>
</evidence>
<dbReference type="Gene3D" id="3.30.1150.10">
    <property type="match status" value="1"/>
</dbReference>
<evidence type="ECO:0000256" key="5">
    <source>
        <dbReference type="ARBA" id="ARBA00022519"/>
    </source>
</evidence>
<dbReference type="NCBIfam" id="TIGR01352">
    <property type="entry name" value="tonB_Cterm"/>
    <property type="match status" value="1"/>
</dbReference>
<evidence type="ECO:0000256" key="9">
    <source>
        <dbReference type="ARBA" id="ARBA00023136"/>
    </source>
</evidence>
<dbReference type="PANTHER" id="PTHR33446:SF14">
    <property type="entry name" value="PROTEIN TONB"/>
    <property type="match status" value="1"/>
</dbReference>
<proteinExistence type="inferred from homology"/>
<reference evidence="13 14" key="1">
    <citation type="submission" date="2024-04" db="EMBL/GenBank/DDBJ databases">
        <title>Draft genome sequence of Sessilibacter corallicola NBRC 116591.</title>
        <authorList>
            <person name="Miyakawa T."/>
            <person name="Kusuya Y."/>
            <person name="Miura T."/>
        </authorList>
    </citation>
    <scope>NUCLEOTIDE SEQUENCE [LARGE SCALE GENOMIC DNA]</scope>
    <source>
        <strain evidence="13 14">KU-00831-HH</strain>
    </source>
</reference>
<comment type="similarity">
    <text evidence="2 10">Belongs to the TonB family.</text>
</comment>
<keyword evidence="4 10" id="KW-1003">Cell membrane</keyword>
<feature type="compositionally biased region" description="Basic and acidic residues" evidence="11">
    <location>
        <begin position="74"/>
        <end position="88"/>
    </location>
</feature>
<dbReference type="InterPro" id="IPR006260">
    <property type="entry name" value="TonB/TolA_C"/>
</dbReference>
<feature type="region of interest" description="Disordered" evidence="11">
    <location>
        <begin position="69"/>
        <end position="101"/>
    </location>
</feature>
<keyword evidence="8 10" id="KW-1133">Transmembrane helix</keyword>
<evidence type="ECO:0000256" key="4">
    <source>
        <dbReference type="ARBA" id="ARBA00022475"/>
    </source>
</evidence>
<evidence type="ECO:0000256" key="11">
    <source>
        <dbReference type="SAM" id="MobiDB-lite"/>
    </source>
</evidence>
<gene>
    <name evidence="13" type="ORF">NBRC116591_17510</name>
</gene>
<name>A0ABQ0A8J7_9GAMM</name>
<evidence type="ECO:0000259" key="12">
    <source>
        <dbReference type="PROSITE" id="PS52015"/>
    </source>
</evidence>
<dbReference type="Pfam" id="PF03544">
    <property type="entry name" value="TonB_C"/>
    <property type="match status" value="1"/>
</dbReference>
<accession>A0ABQ0A8J7</accession>
<evidence type="ECO:0000313" key="14">
    <source>
        <dbReference type="Proteomes" id="UP001465153"/>
    </source>
</evidence>
<protein>
    <recommendedName>
        <fullName evidence="10">Protein TonB</fullName>
    </recommendedName>
</protein>
<dbReference type="PRINTS" id="PR01374">
    <property type="entry name" value="TONBPROTEIN"/>
</dbReference>
<comment type="caution">
    <text evidence="13">The sequence shown here is derived from an EMBL/GenBank/DDBJ whole genome shotgun (WGS) entry which is preliminary data.</text>
</comment>
<organism evidence="13 14">
    <name type="scientific">Sessilibacter corallicola</name>
    <dbReference type="NCBI Taxonomy" id="2904075"/>
    <lineage>
        <taxon>Bacteria</taxon>
        <taxon>Pseudomonadati</taxon>
        <taxon>Pseudomonadota</taxon>
        <taxon>Gammaproteobacteria</taxon>
        <taxon>Cellvibrionales</taxon>
        <taxon>Cellvibrionaceae</taxon>
        <taxon>Sessilibacter</taxon>
    </lineage>
</organism>
<evidence type="ECO:0000256" key="6">
    <source>
        <dbReference type="ARBA" id="ARBA00022692"/>
    </source>
</evidence>
<keyword evidence="5 10" id="KW-0997">Cell inner membrane</keyword>
<feature type="domain" description="TonB C-terminal" evidence="12">
    <location>
        <begin position="131"/>
        <end position="223"/>
    </location>
</feature>
<evidence type="ECO:0000256" key="3">
    <source>
        <dbReference type="ARBA" id="ARBA00022448"/>
    </source>
</evidence>
<keyword evidence="3 10" id="KW-0813">Transport</keyword>
<dbReference type="InterPro" id="IPR037682">
    <property type="entry name" value="TonB_C"/>
</dbReference>
<evidence type="ECO:0000256" key="1">
    <source>
        <dbReference type="ARBA" id="ARBA00004383"/>
    </source>
</evidence>